<reference evidence="8" key="1">
    <citation type="submission" date="2021-02" db="EMBL/GenBank/DDBJ databases">
        <authorList>
            <person name="Nowell W R."/>
        </authorList>
    </citation>
    <scope>NUCLEOTIDE SEQUENCE</scope>
</reference>
<dbReference type="EMBL" id="CAJNOQ010000654">
    <property type="protein sequence ID" value="CAF0825207.1"/>
    <property type="molecule type" value="Genomic_DNA"/>
</dbReference>
<dbReference type="GO" id="GO:0016212">
    <property type="term" value="F:kynurenine-oxoglutarate transaminase activity"/>
    <property type="evidence" value="ECO:0007669"/>
    <property type="project" value="UniProtKB-EC"/>
</dbReference>
<evidence type="ECO:0000256" key="6">
    <source>
        <dbReference type="ARBA" id="ARBA00024016"/>
    </source>
</evidence>
<dbReference type="GO" id="GO:0030170">
    <property type="term" value="F:pyridoxal phosphate binding"/>
    <property type="evidence" value="ECO:0007669"/>
    <property type="project" value="InterPro"/>
</dbReference>
<keyword evidence="4" id="KW-0808">Transferase</keyword>
<dbReference type="Gene3D" id="3.40.640.10">
    <property type="entry name" value="Type I PLP-dependent aspartate aminotransferase-like (Major domain)"/>
    <property type="match status" value="1"/>
</dbReference>
<evidence type="ECO:0000256" key="3">
    <source>
        <dbReference type="ARBA" id="ARBA00022576"/>
    </source>
</evidence>
<evidence type="ECO:0000256" key="1">
    <source>
        <dbReference type="ARBA" id="ARBA00001933"/>
    </source>
</evidence>
<feature type="domain" description="Aminotransferase class I/classII large" evidence="7">
    <location>
        <begin position="91"/>
        <end position="254"/>
    </location>
</feature>
<dbReference type="InterPro" id="IPR015421">
    <property type="entry name" value="PyrdxlP-dep_Trfase_major"/>
</dbReference>
<evidence type="ECO:0000256" key="2">
    <source>
        <dbReference type="ARBA" id="ARBA00012751"/>
    </source>
</evidence>
<comment type="caution">
    <text evidence="8">The sequence shown here is derived from an EMBL/GenBank/DDBJ whole genome shotgun (WGS) entry which is preliminary data.</text>
</comment>
<dbReference type="Proteomes" id="UP000681722">
    <property type="component" value="Unassembled WGS sequence"/>
</dbReference>
<proteinExistence type="predicted"/>
<dbReference type="GO" id="GO:0097053">
    <property type="term" value="P:L-kynurenine catabolic process"/>
    <property type="evidence" value="ECO:0007669"/>
    <property type="project" value="UniProtKB-UniPathway"/>
</dbReference>
<dbReference type="AlphaFoldDB" id="A0A813UFI5"/>
<evidence type="ECO:0000313" key="8">
    <source>
        <dbReference type="EMBL" id="CAF0825207.1"/>
    </source>
</evidence>
<evidence type="ECO:0000256" key="5">
    <source>
        <dbReference type="ARBA" id="ARBA00022898"/>
    </source>
</evidence>
<organism evidence="8 10">
    <name type="scientific">Didymodactylos carnosus</name>
    <dbReference type="NCBI Taxonomy" id="1234261"/>
    <lineage>
        <taxon>Eukaryota</taxon>
        <taxon>Metazoa</taxon>
        <taxon>Spiralia</taxon>
        <taxon>Gnathifera</taxon>
        <taxon>Rotifera</taxon>
        <taxon>Eurotatoria</taxon>
        <taxon>Bdelloidea</taxon>
        <taxon>Philodinida</taxon>
        <taxon>Philodinidae</taxon>
        <taxon>Didymodactylos</taxon>
    </lineage>
</organism>
<evidence type="ECO:0000313" key="10">
    <source>
        <dbReference type="Proteomes" id="UP000663829"/>
    </source>
</evidence>
<comment type="cofactor">
    <cofactor evidence="1">
        <name>pyridoxal 5'-phosphate</name>
        <dbReference type="ChEBI" id="CHEBI:597326"/>
    </cofactor>
</comment>
<dbReference type="SUPFAM" id="SSF53383">
    <property type="entry name" value="PLP-dependent transferases"/>
    <property type="match status" value="1"/>
</dbReference>
<dbReference type="InterPro" id="IPR015422">
    <property type="entry name" value="PyrdxlP-dep_Trfase_small"/>
</dbReference>
<dbReference type="EC" id="2.6.1.7" evidence="2"/>
<comment type="pathway">
    <text evidence="6">Amino-acid degradation; L-kynurenine degradation; kynurenate from L-kynurenine: step 1/2.</text>
</comment>
<dbReference type="OrthoDB" id="2414662at2759"/>
<accession>A0A813UFI5</accession>
<evidence type="ECO:0000256" key="4">
    <source>
        <dbReference type="ARBA" id="ARBA00022679"/>
    </source>
</evidence>
<dbReference type="PANTHER" id="PTHR43807:SF20">
    <property type="entry name" value="FI04487P"/>
    <property type="match status" value="1"/>
</dbReference>
<keyword evidence="3" id="KW-0032">Aminotransferase</keyword>
<dbReference type="InterPro" id="IPR015424">
    <property type="entry name" value="PyrdxlP-dep_Trfase"/>
</dbReference>
<keyword evidence="5" id="KW-0663">Pyridoxal phosphate</keyword>
<dbReference type="InterPro" id="IPR004839">
    <property type="entry name" value="Aminotransferase_I/II_large"/>
</dbReference>
<dbReference type="Pfam" id="PF00155">
    <property type="entry name" value="Aminotran_1_2"/>
    <property type="match status" value="2"/>
</dbReference>
<dbReference type="InterPro" id="IPR051326">
    <property type="entry name" value="Kynurenine-oxoglutarate_AT"/>
</dbReference>
<dbReference type="PANTHER" id="PTHR43807">
    <property type="entry name" value="FI04487P"/>
    <property type="match status" value="1"/>
</dbReference>
<dbReference type="CDD" id="cd00609">
    <property type="entry name" value="AAT_like"/>
    <property type="match status" value="1"/>
</dbReference>
<protein>
    <recommendedName>
        <fullName evidence="2">kynurenine--oxoglutarate transaminase</fullName>
        <ecNumber evidence="2">2.6.1.7</ecNumber>
    </recommendedName>
</protein>
<dbReference type="FunFam" id="3.90.1150.10:FF:000021">
    <property type="entry name" value="Kynurenine--oxoglutarate transaminase 3"/>
    <property type="match status" value="1"/>
</dbReference>
<sequence length="496" mass="56978">MILRPYGSYTLTRKYVTLEGASVFQRKIPSLLRYLSQTNIVVKESLATVPPENVQNEKDILAKRFKGLEKNIWYEFQVLHQLYLHPVTHNAVNLGQGFIDYLPPQYVIDFYRQCIDDSNILLYQYTRGFGHRRLVDAIAQVYSKYFFRELDPLNQILVTSGAYPSLFNAINGLVNPGDEVILIEPFFDCYEPMVKATGGIARCIALKPKSNSTNEKTSSSADWILDENELESMFNKKTKAIIVNSPNNPLGKACLITANFTIYFALFCQVFTQQELEKIAGLCQKHNVYCISDEVYEWIVYPGHKHIRIATLPNMWERTLTIGSAGKTFSSTGFKIGWTIGPEKLIRACQIVHQNCVYTNPTMSQEVVARCFEHELKRLNSPDCYFNSISNELLEKRDRIVQVLKECGMKPIVPDGGYFILADWTKFNNAQFHSDNEESKDFKFVKYLTKEKHLATIPASGFYTKDHIPMADKYIRFCFAKKDETIEKAIKILKNL</sequence>
<keyword evidence="10" id="KW-1185">Reference proteome</keyword>
<dbReference type="Gene3D" id="3.90.1150.10">
    <property type="entry name" value="Aspartate Aminotransferase, domain 1"/>
    <property type="match status" value="1"/>
</dbReference>
<dbReference type="EMBL" id="CAJOBC010000654">
    <property type="protein sequence ID" value="CAF3611920.1"/>
    <property type="molecule type" value="Genomic_DNA"/>
</dbReference>
<dbReference type="GO" id="GO:0005739">
    <property type="term" value="C:mitochondrion"/>
    <property type="evidence" value="ECO:0007669"/>
    <property type="project" value="TreeGrafter"/>
</dbReference>
<gene>
    <name evidence="8" type="ORF">GPM918_LOCUS4760</name>
    <name evidence="9" type="ORF">SRO942_LOCUS4761</name>
</gene>
<evidence type="ECO:0000259" key="7">
    <source>
        <dbReference type="Pfam" id="PF00155"/>
    </source>
</evidence>
<dbReference type="UniPathway" id="UPA00334">
    <property type="reaction ID" value="UER00726"/>
</dbReference>
<name>A0A813UFI5_9BILA</name>
<evidence type="ECO:0000313" key="9">
    <source>
        <dbReference type="EMBL" id="CAF3611920.1"/>
    </source>
</evidence>
<dbReference type="Proteomes" id="UP000663829">
    <property type="component" value="Unassembled WGS sequence"/>
</dbReference>
<feature type="domain" description="Aminotransferase class I/classII large" evidence="7">
    <location>
        <begin position="270"/>
        <end position="492"/>
    </location>
</feature>